<dbReference type="RefSeq" id="WP_268917568.1">
    <property type="nucleotide sequence ID" value="NZ_JAPTMY010000017.1"/>
</dbReference>
<name>A0ABT4I8N6_9ACTO</name>
<feature type="domain" description="N-acetyltransferase" evidence="1">
    <location>
        <begin position="1"/>
        <end position="155"/>
    </location>
</feature>
<accession>A0ABT4I8N6</accession>
<dbReference type="Proteomes" id="UP001072034">
    <property type="component" value="Unassembled WGS sequence"/>
</dbReference>
<dbReference type="Gene3D" id="3.40.630.30">
    <property type="match status" value="1"/>
</dbReference>
<evidence type="ECO:0000313" key="3">
    <source>
        <dbReference type="Proteomes" id="UP001072034"/>
    </source>
</evidence>
<dbReference type="EMBL" id="JAPTMY010000017">
    <property type="protein sequence ID" value="MCZ0858110.1"/>
    <property type="molecule type" value="Genomic_DNA"/>
</dbReference>
<evidence type="ECO:0000313" key="2">
    <source>
        <dbReference type="EMBL" id="MCZ0858110.1"/>
    </source>
</evidence>
<dbReference type="SUPFAM" id="SSF55729">
    <property type="entry name" value="Acyl-CoA N-acyltransferases (Nat)"/>
    <property type="match status" value="1"/>
</dbReference>
<organism evidence="2 3">
    <name type="scientific">Actinomyces israelii</name>
    <dbReference type="NCBI Taxonomy" id="1659"/>
    <lineage>
        <taxon>Bacteria</taxon>
        <taxon>Bacillati</taxon>
        <taxon>Actinomycetota</taxon>
        <taxon>Actinomycetes</taxon>
        <taxon>Actinomycetales</taxon>
        <taxon>Actinomycetaceae</taxon>
        <taxon>Actinomyces</taxon>
    </lineage>
</organism>
<dbReference type="CDD" id="cd04301">
    <property type="entry name" value="NAT_SF"/>
    <property type="match status" value="1"/>
</dbReference>
<gene>
    <name evidence="2" type="ORF">OHJ16_08635</name>
</gene>
<dbReference type="PROSITE" id="PS51186">
    <property type="entry name" value="GNAT"/>
    <property type="match status" value="1"/>
</dbReference>
<comment type="caution">
    <text evidence="2">The sequence shown here is derived from an EMBL/GenBank/DDBJ whole genome shotgun (WGS) entry which is preliminary data.</text>
</comment>
<sequence>MHIRDYIRSDAERVRDLIVRTGFGADASDALKTPATIHETLMERCAKCVLVAEEEDGRIVGMLAMLRDSGRRSSPPDELYSDLYLIDPHHRNGLVGGKLFDIAFRRVLAMGVRVLRTEASPVNPAFALYARAGFRCKPGSLPDQRGYVDLVSWLPGVVLDMMSVDVRYRDAPPGLHALRGTRGAGASSGVEWVDGRWSARYEVQLGDSPSYIVVDLDTGEVLEAGATLPVRLPRPGNGAVVPPRTAELWRAEFEDGAWTVTVDDEGTLRIEDGGSPVLLERWPVVRHVDPPGWRNTTPARQADAVPLQPGSPRVIAHQRLDGVRLAGTADGIERTCTVRGNELEVRTSSDRAVICSPWTRLRGSVWHLHSGGRWYSGPTRQGVWPPSAADFQPAVRRPFDDARNEHIDAVAVSAGGRTLVARWDGADARFEALHLPQLLVPAGREATWTVSASERDLATEPCAESAPGVNEIRLKDSVQPPDQDVVRPVDWSAPDNQGARVCETGPHRLTMASGSALATWLCGGRSILTSPWPRSRALGPLGDWHAGLWVVEVPDRNDPDHGVVWAGPDRSLPYQQDGPGWSVGLGQEGMLRVRATADSGGDGDVAVCLTPSVAKGSRFMVLANGRLWELSEAARSWEGGVSAVALMIAPDQYLVVAPWPQGRPSDTEVFIRFGHGPVLLTCLGRARRPFTVDLQVHPAASVLSVLGCRPGSCERIR</sequence>
<reference evidence="2" key="1">
    <citation type="submission" date="2022-10" db="EMBL/GenBank/DDBJ databases">
        <title>Genome sequence of Actinomyces israelii ATCC 10048.</title>
        <authorList>
            <person name="Watt R.M."/>
            <person name="Tong W.M."/>
        </authorList>
    </citation>
    <scope>NUCLEOTIDE SEQUENCE</scope>
    <source>
        <strain evidence="2">ATCC 10048</strain>
    </source>
</reference>
<dbReference type="InterPro" id="IPR016181">
    <property type="entry name" value="Acyl_CoA_acyltransferase"/>
</dbReference>
<dbReference type="InterPro" id="IPR000182">
    <property type="entry name" value="GNAT_dom"/>
</dbReference>
<keyword evidence="3" id="KW-1185">Reference proteome</keyword>
<evidence type="ECO:0000259" key="1">
    <source>
        <dbReference type="PROSITE" id="PS51186"/>
    </source>
</evidence>
<proteinExistence type="predicted"/>
<protein>
    <submittedName>
        <fullName evidence="2">GNAT family N-acetyltransferase</fullName>
    </submittedName>
</protein>
<dbReference type="Pfam" id="PF00583">
    <property type="entry name" value="Acetyltransf_1"/>
    <property type="match status" value="1"/>
</dbReference>